<dbReference type="EMBL" id="EF148599">
    <property type="protein sequence ID" value="ABK96562.1"/>
    <property type="molecule type" value="mRNA"/>
</dbReference>
<evidence type="ECO:0000313" key="1">
    <source>
        <dbReference type="EMBL" id="ABK96562.1"/>
    </source>
</evidence>
<protein>
    <submittedName>
        <fullName evidence="1">Uncharacterized protein</fullName>
    </submittedName>
</protein>
<reference evidence="1" key="1">
    <citation type="journal article" date="2008" name="BMC Genomics">
        <title>Analysis of 4,664 high-quality sequence-finished poplar full-length cDNA clones and their utility for the discovery of genes responding to insect feeding.</title>
        <authorList>
            <person name="Ralph S.G."/>
            <person name="Chun H.J."/>
            <person name="Cooper D."/>
            <person name="Kirkpatrick R."/>
            <person name="Kolosova N."/>
            <person name="Gunter L."/>
            <person name="Tuskan G.A."/>
            <person name="Douglas C.J."/>
            <person name="Holt R.A."/>
            <person name="Jones S.J."/>
            <person name="Marra M.A."/>
            <person name="Bohlmann J."/>
        </authorList>
    </citation>
    <scope>NUCLEOTIDE SEQUENCE</scope>
    <source>
        <tissue evidence="1">Sapling trees one metre in height and grown under greenhouse conditions were exposed to continuous feeding by Malacosoma disstria Hubner</tissue>
    </source>
</reference>
<name>A9PJK9_9ROSI</name>
<organism evidence="1">
    <name type="scientific">Populus trichocarpa x Populus deltoides</name>
    <dbReference type="NCBI Taxonomy" id="3695"/>
    <lineage>
        <taxon>Eukaryota</taxon>
        <taxon>Viridiplantae</taxon>
        <taxon>Streptophyta</taxon>
        <taxon>Embryophyta</taxon>
        <taxon>Tracheophyta</taxon>
        <taxon>Spermatophyta</taxon>
        <taxon>Magnoliopsida</taxon>
        <taxon>eudicotyledons</taxon>
        <taxon>Gunneridae</taxon>
        <taxon>Pentapetalae</taxon>
        <taxon>rosids</taxon>
        <taxon>fabids</taxon>
        <taxon>Malpighiales</taxon>
        <taxon>Salicaceae</taxon>
        <taxon>Saliceae</taxon>
        <taxon>Populus</taxon>
    </lineage>
</organism>
<proteinExistence type="evidence at transcript level"/>
<dbReference type="AlphaFoldDB" id="A9PJK9"/>
<sequence length="80" mass="9392">MAGHSQVIKTRVVRIDSEKSWDFFINQATNKECPVSNSLSFFMRAAVLMIQLLRIYVSRNSTQFRQLLYREVIILEARIL</sequence>
<accession>A9PJK9</accession>